<evidence type="ECO:0000313" key="2">
    <source>
        <dbReference type="Proteomes" id="UP000185146"/>
    </source>
</evidence>
<reference evidence="1 2" key="1">
    <citation type="submission" date="2016-12" db="EMBL/GenBank/DDBJ databases">
        <title>Draft Genome Sequence of Mercury Resistant Pseudomonas DRA525.</title>
        <authorList>
            <person name="Drace K.M."/>
        </authorList>
    </citation>
    <scope>NUCLEOTIDE SEQUENCE [LARGE SCALE GENOMIC DNA]</scope>
    <source>
        <strain evidence="1 2">DRA525</strain>
    </source>
</reference>
<dbReference type="RefSeq" id="WP_075044702.1">
    <property type="nucleotide sequence ID" value="NZ_CP018743.1"/>
</dbReference>
<name>A0A1L5PNN6_PSEPU</name>
<dbReference type="EMBL" id="CP018743">
    <property type="protein sequence ID" value="APO81794.1"/>
    <property type="molecule type" value="Genomic_DNA"/>
</dbReference>
<dbReference type="InterPro" id="IPR010265">
    <property type="entry name" value="Phage_lambda_TipM"/>
</dbReference>
<organism evidence="1 2">
    <name type="scientific">Pseudomonas putida</name>
    <name type="common">Arthrobacter siderocapsulatus</name>
    <dbReference type="NCBI Taxonomy" id="303"/>
    <lineage>
        <taxon>Bacteria</taxon>
        <taxon>Pseudomonadati</taxon>
        <taxon>Pseudomonadota</taxon>
        <taxon>Gammaproteobacteria</taxon>
        <taxon>Pseudomonadales</taxon>
        <taxon>Pseudomonadaceae</taxon>
        <taxon>Pseudomonas</taxon>
    </lineage>
</organism>
<dbReference type="AlphaFoldDB" id="A0A1L5PNN6"/>
<dbReference type="Proteomes" id="UP000185146">
    <property type="component" value="Chromosome"/>
</dbReference>
<protein>
    <submittedName>
        <fullName evidence="1">Phage tail protein</fullName>
    </submittedName>
</protein>
<dbReference type="Pfam" id="PF05939">
    <property type="entry name" value="Phage_min_tail"/>
    <property type="match status" value="1"/>
</dbReference>
<sequence>MADIFTWCPYIEPTGTGTFRVRSAQFGNGYRQVAGDGINNEVQSWPLTFRGRESYVLEILGFLRARKGFIPFAWTPPLGVTSLFTCASWGVTPHGAGMYTLTATFEQYFGAA</sequence>
<gene>
    <name evidence="1" type="ORF">BL240_10215</name>
</gene>
<evidence type="ECO:0000313" key="1">
    <source>
        <dbReference type="EMBL" id="APO81794.1"/>
    </source>
</evidence>
<proteinExistence type="predicted"/>
<accession>A0A1L5PNN6</accession>